<dbReference type="Proteomes" id="UP000663836">
    <property type="component" value="Unassembled WGS sequence"/>
</dbReference>
<feature type="compositionally biased region" description="Polar residues" evidence="1">
    <location>
        <begin position="1"/>
        <end position="16"/>
    </location>
</feature>
<dbReference type="Proteomes" id="UP000663864">
    <property type="component" value="Unassembled WGS sequence"/>
</dbReference>
<evidence type="ECO:0000313" key="4">
    <source>
        <dbReference type="Proteomes" id="UP000663864"/>
    </source>
</evidence>
<evidence type="ECO:0000256" key="1">
    <source>
        <dbReference type="SAM" id="MobiDB-lite"/>
    </source>
</evidence>
<sequence length="122" mass="14318">MPLDGSSTELLNTQNSTKKKRSHKKRRQNRKLKTRILVENEPNSQSSNVNRYDLNKLTPANLASLRWDNVLNDPMLENERIERYKELRRQRYIDARQHAIQALVEQMQVTTINDTTNSVGNE</sequence>
<dbReference type="PANTHER" id="PTHR36474">
    <property type="entry name" value="PROTEIN LIAT1"/>
    <property type="match status" value="1"/>
</dbReference>
<name>A0A815HAC0_9BILA</name>
<accession>A0A815HAC0</accession>
<dbReference type="PANTHER" id="PTHR36474:SF1">
    <property type="entry name" value="PROTEIN LIAT1"/>
    <property type="match status" value="1"/>
</dbReference>
<feature type="region of interest" description="Disordered" evidence="1">
    <location>
        <begin position="1"/>
        <end position="33"/>
    </location>
</feature>
<reference evidence="2" key="1">
    <citation type="submission" date="2021-02" db="EMBL/GenBank/DDBJ databases">
        <authorList>
            <person name="Nowell W R."/>
        </authorList>
    </citation>
    <scope>NUCLEOTIDE SEQUENCE</scope>
</reference>
<feature type="compositionally biased region" description="Basic residues" evidence="1">
    <location>
        <begin position="17"/>
        <end position="33"/>
    </location>
</feature>
<dbReference type="InterPro" id="IPR038794">
    <property type="entry name" value="LIAT1"/>
</dbReference>
<protein>
    <submittedName>
        <fullName evidence="2">Uncharacterized protein</fullName>
    </submittedName>
</protein>
<evidence type="ECO:0000313" key="3">
    <source>
        <dbReference type="EMBL" id="CAF3577772.1"/>
    </source>
</evidence>
<gene>
    <name evidence="3" type="ORF">JBS370_LOCUS2651</name>
    <name evidence="2" type="ORF">ZHD862_LOCUS30603</name>
</gene>
<comment type="caution">
    <text evidence="2">The sequence shown here is derived from an EMBL/GenBank/DDBJ whole genome shotgun (WGS) entry which is preliminary data.</text>
</comment>
<dbReference type="EMBL" id="CAJOBD010000106">
    <property type="protein sequence ID" value="CAF3577772.1"/>
    <property type="molecule type" value="Genomic_DNA"/>
</dbReference>
<evidence type="ECO:0000313" key="2">
    <source>
        <dbReference type="EMBL" id="CAF1351802.1"/>
    </source>
</evidence>
<dbReference type="AlphaFoldDB" id="A0A815HAC0"/>
<organism evidence="2 4">
    <name type="scientific">Rotaria sordida</name>
    <dbReference type="NCBI Taxonomy" id="392033"/>
    <lineage>
        <taxon>Eukaryota</taxon>
        <taxon>Metazoa</taxon>
        <taxon>Spiralia</taxon>
        <taxon>Gnathifera</taxon>
        <taxon>Rotifera</taxon>
        <taxon>Eurotatoria</taxon>
        <taxon>Bdelloidea</taxon>
        <taxon>Philodinida</taxon>
        <taxon>Philodinidae</taxon>
        <taxon>Rotaria</taxon>
    </lineage>
</organism>
<dbReference type="EMBL" id="CAJNOT010002910">
    <property type="protein sequence ID" value="CAF1351802.1"/>
    <property type="molecule type" value="Genomic_DNA"/>
</dbReference>
<proteinExistence type="predicted"/>